<feature type="region of interest" description="Disordered" evidence="1">
    <location>
        <begin position="53"/>
        <end position="88"/>
    </location>
</feature>
<proteinExistence type="predicted"/>
<comment type="caution">
    <text evidence="2">The sequence shown here is derived from an EMBL/GenBank/DDBJ whole genome shotgun (WGS) entry which is preliminary data.</text>
</comment>
<dbReference type="Proteomes" id="UP001066276">
    <property type="component" value="Chromosome 3_1"/>
</dbReference>
<name>A0AAV7U7B9_PLEWA</name>
<protein>
    <submittedName>
        <fullName evidence="2">Uncharacterized protein</fullName>
    </submittedName>
</protein>
<dbReference type="EMBL" id="JANPWB010000005">
    <property type="protein sequence ID" value="KAJ1183557.1"/>
    <property type="molecule type" value="Genomic_DNA"/>
</dbReference>
<sequence length="236" mass="25079">MECGLAERGGDLRSATPLRVLALFGLRSSGWPGCGARSCMTCVTRSKTAVGPRSRLRSLSGANLHSPSLADGLGSGPRGERWRTARSGGPDWVAQTDCHVAGENVVYGAIYYPAMLPQHQTRVGGPVDDLGMPAAVEEPLQAELLAAIQGSRVALEGKIETVAVEVNLFRADLRKVSDKVKVAEGSIVDLQTEVGTLRKQMVQATSKVGVMEARLKDAEGGGWWEEVNDGRPISTD</sequence>
<gene>
    <name evidence="2" type="ORF">NDU88_000375</name>
</gene>
<accession>A0AAV7U7B9</accession>
<reference evidence="2" key="1">
    <citation type="journal article" date="2022" name="bioRxiv">
        <title>Sequencing and chromosome-scale assembly of the giantPleurodeles waltlgenome.</title>
        <authorList>
            <person name="Brown T."/>
            <person name="Elewa A."/>
            <person name="Iarovenko S."/>
            <person name="Subramanian E."/>
            <person name="Araus A.J."/>
            <person name="Petzold A."/>
            <person name="Susuki M."/>
            <person name="Suzuki K.-i.T."/>
            <person name="Hayashi T."/>
            <person name="Toyoda A."/>
            <person name="Oliveira C."/>
            <person name="Osipova E."/>
            <person name="Leigh N.D."/>
            <person name="Simon A."/>
            <person name="Yun M.H."/>
        </authorList>
    </citation>
    <scope>NUCLEOTIDE SEQUENCE</scope>
    <source>
        <strain evidence="2">20211129_DDA</strain>
        <tissue evidence="2">Liver</tissue>
    </source>
</reference>
<keyword evidence="3" id="KW-1185">Reference proteome</keyword>
<organism evidence="2 3">
    <name type="scientific">Pleurodeles waltl</name>
    <name type="common">Iberian ribbed newt</name>
    <dbReference type="NCBI Taxonomy" id="8319"/>
    <lineage>
        <taxon>Eukaryota</taxon>
        <taxon>Metazoa</taxon>
        <taxon>Chordata</taxon>
        <taxon>Craniata</taxon>
        <taxon>Vertebrata</taxon>
        <taxon>Euteleostomi</taxon>
        <taxon>Amphibia</taxon>
        <taxon>Batrachia</taxon>
        <taxon>Caudata</taxon>
        <taxon>Salamandroidea</taxon>
        <taxon>Salamandridae</taxon>
        <taxon>Pleurodelinae</taxon>
        <taxon>Pleurodeles</taxon>
    </lineage>
</organism>
<evidence type="ECO:0000256" key="1">
    <source>
        <dbReference type="SAM" id="MobiDB-lite"/>
    </source>
</evidence>
<dbReference type="AlphaFoldDB" id="A0AAV7U7B9"/>
<evidence type="ECO:0000313" key="2">
    <source>
        <dbReference type="EMBL" id="KAJ1183557.1"/>
    </source>
</evidence>
<evidence type="ECO:0000313" key="3">
    <source>
        <dbReference type="Proteomes" id="UP001066276"/>
    </source>
</evidence>